<gene>
    <name evidence="2" type="ORF">F4553_002011</name>
</gene>
<keyword evidence="3" id="KW-1185">Reference proteome</keyword>
<dbReference type="Proteomes" id="UP000587527">
    <property type="component" value="Unassembled WGS sequence"/>
</dbReference>
<comment type="caution">
    <text evidence="2">The sequence shown here is derived from an EMBL/GenBank/DDBJ whole genome shotgun (WGS) entry which is preliminary data.</text>
</comment>
<protein>
    <submittedName>
        <fullName evidence="2">ABC-type multidrug transport system ATPase subunit</fullName>
    </submittedName>
</protein>
<evidence type="ECO:0000313" key="2">
    <source>
        <dbReference type="EMBL" id="MBB5868632.1"/>
    </source>
</evidence>
<dbReference type="RefSeq" id="WP_376776201.1">
    <property type="nucleotide sequence ID" value="NZ_JACHMN010000002.1"/>
</dbReference>
<dbReference type="SUPFAM" id="SSF52540">
    <property type="entry name" value="P-loop containing nucleoside triphosphate hydrolases"/>
    <property type="match status" value="1"/>
</dbReference>
<sequence>MREKNSFALAAIGLRKAFGTKIAVDDPDLMVPAGSLFGLDGPNGVGKTTTLSMKTGPRDHEAASGTKHGARAGRM</sequence>
<proteinExistence type="predicted"/>
<reference evidence="2 3" key="1">
    <citation type="submission" date="2020-08" db="EMBL/GenBank/DDBJ databases">
        <title>Sequencing the genomes of 1000 actinobacteria strains.</title>
        <authorList>
            <person name="Klenk H.-P."/>
        </authorList>
    </citation>
    <scope>NUCLEOTIDE SEQUENCE [LARGE SCALE GENOMIC DNA]</scope>
    <source>
        <strain evidence="2 3">DSM 45362</strain>
    </source>
</reference>
<evidence type="ECO:0000313" key="3">
    <source>
        <dbReference type="Proteomes" id="UP000587527"/>
    </source>
</evidence>
<dbReference type="EMBL" id="JACHMN010000002">
    <property type="protein sequence ID" value="MBB5868632.1"/>
    <property type="molecule type" value="Genomic_DNA"/>
</dbReference>
<feature type="region of interest" description="Disordered" evidence="1">
    <location>
        <begin position="41"/>
        <end position="75"/>
    </location>
</feature>
<name>A0A841BPG1_9ACTN</name>
<organism evidence="2 3">
    <name type="scientific">Allocatelliglobosispora scoriae</name>
    <dbReference type="NCBI Taxonomy" id="643052"/>
    <lineage>
        <taxon>Bacteria</taxon>
        <taxon>Bacillati</taxon>
        <taxon>Actinomycetota</taxon>
        <taxon>Actinomycetes</taxon>
        <taxon>Micromonosporales</taxon>
        <taxon>Micromonosporaceae</taxon>
        <taxon>Allocatelliglobosispora</taxon>
    </lineage>
</organism>
<dbReference type="InterPro" id="IPR027417">
    <property type="entry name" value="P-loop_NTPase"/>
</dbReference>
<evidence type="ECO:0000256" key="1">
    <source>
        <dbReference type="SAM" id="MobiDB-lite"/>
    </source>
</evidence>
<accession>A0A841BPG1</accession>
<dbReference type="Gene3D" id="3.40.50.300">
    <property type="entry name" value="P-loop containing nucleotide triphosphate hydrolases"/>
    <property type="match status" value="1"/>
</dbReference>
<dbReference type="AlphaFoldDB" id="A0A841BPG1"/>